<dbReference type="Pfam" id="PF09932">
    <property type="entry name" value="DUF2164"/>
    <property type="match status" value="1"/>
</dbReference>
<gene>
    <name evidence="1" type="ORF">H0486_04285</name>
</gene>
<evidence type="ECO:0000313" key="1">
    <source>
        <dbReference type="EMBL" id="MBB2182091.1"/>
    </source>
</evidence>
<proteinExistence type="predicted"/>
<dbReference type="Proteomes" id="UP000574276">
    <property type="component" value="Unassembled WGS sequence"/>
</dbReference>
<dbReference type="AlphaFoldDB" id="A0A839K033"/>
<evidence type="ECO:0000313" key="2">
    <source>
        <dbReference type="Proteomes" id="UP000574276"/>
    </source>
</evidence>
<accession>A0A839K033</accession>
<comment type="caution">
    <text evidence="1">The sequence shown here is derived from an EMBL/GenBank/DDBJ whole genome shotgun (WGS) entry which is preliminary data.</text>
</comment>
<dbReference type="EMBL" id="JACEGA010000001">
    <property type="protein sequence ID" value="MBB2182091.1"/>
    <property type="molecule type" value="Genomic_DNA"/>
</dbReference>
<protein>
    <submittedName>
        <fullName evidence="1">DUF2164 domain-containing protein</fullName>
    </submittedName>
</protein>
<name>A0A839K033_9FIRM</name>
<dbReference type="InterPro" id="IPR018680">
    <property type="entry name" value="DUF2164"/>
</dbReference>
<sequence>MNTIDLKFSKEEKDQILEEIRYYFETERDESLGIIATESVFDFFMDTLGKYIYNKALDDTKTWYAHRMDDVEADFYSLYKPVP</sequence>
<reference evidence="1 2" key="1">
    <citation type="submission" date="2020-07" db="EMBL/GenBank/DDBJ databases">
        <title>Characterization and genome sequencing of isolate MD1, a novel member within the family Lachnospiraceae.</title>
        <authorList>
            <person name="Rettenmaier R."/>
            <person name="Di Bello L."/>
            <person name="Zinser C."/>
            <person name="Scheitz K."/>
            <person name="Liebl W."/>
            <person name="Zverlov V."/>
        </authorList>
    </citation>
    <scope>NUCLEOTIDE SEQUENCE [LARGE SCALE GENOMIC DNA]</scope>
    <source>
        <strain evidence="1 2">MD1</strain>
    </source>
</reference>
<keyword evidence="2" id="KW-1185">Reference proteome</keyword>
<organism evidence="1 2">
    <name type="scientific">Variimorphobacter saccharofermentans</name>
    <dbReference type="NCBI Taxonomy" id="2755051"/>
    <lineage>
        <taxon>Bacteria</taxon>
        <taxon>Bacillati</taxon>
        <taxon>Bacillota</taxon>
        <taxon>Clostridia</taxon>
        <taxon>Lachnospirales</taxon>
        <taxon>Lachnospiraceae</taxon>
        <taxon>Variimorphobacter</taxon>
    </lineage>
</organism>
<dbReference type="RefSeq" id="WP_228351823.1">
    <property type="nucleotide sequence ID" value="NZ_JACEGA010000001.1"/>
</dbReference>